<protein>
    <submittedName>
        <fullName evidence="6">Transcriptional regulator</fullName>
    </submittedName>
</protein>
<evidence type="ECO:0000259" key="5">
    <source>
        <dbReference type="PROSITE" id="PS50931"/>
    </source>
</evidence>
<dbReference type="PANTHER" id="PTHR30537:SF74">
    <property type="entry name" value="HTH-TYPE TRANSCRIPTIONAL REGULATOR TRPI"/>
    <property type="match status" value="1"/>
</dbReference>
<dbReference type="Gene3D" id="1.10.10.10">
    <property type="entry name" value="Winged helix-like DNA-binding domain superfamily/Winged helix DNA-binding domain"/>
    <property type="match status" value="1"/>
</dbReference>
<dbReference type="SUPFAM" id="SSF46785">
    <property type="entry name" value="Winged helix' DNA-binding domain"/>
    <property type="match status" value="1"/>
</dbReference>
<proteinExistence type="inferred from homology"/>
<dbReference type="InterPro" id="IPR058163">
    <property type="entry name" value="LysR-type_TF_proteobact-type"/>
</dbReference>
<comment type="caution">
    <text evidence="6">The sequence shown here is derived from an EMBL/GenBank/DDBJ whole genome shotgun (WGS) entry which is preliminary data.</text>
</comment>
<accession>A0A2P7SKG6</accession>
<dbReference type="GO" id="GO:0043565">
    <property type="term" value="F:sequence-specific DNA binding"/>
    <property type="evidence" value="ECO:0007669"/>
    <property type="project" value="TreeGrafter"/>
</dbReference>
<keyword evidence="7" id="KW-1185">Reference proteome</keyword>
<dbReference type="FunFam" id="1.10.10.10:FF:000001">
    <property type="entry name" value="LysR family transcriptional regulator"/>
    <property type="match status" value="1"/>
</dbReference>
<reference evidence="6 7" key="1">
    <citation type="submission" date="2018-03" db="EMBL/GenBank/DDBJ databases">
        <title>The draft genome of Mesorhizobium soli JCM 19897.</title>
        <authorList>
            <person name="Li L."/>
            <person name="Liu L."/>
            <person name="Liang L."/>
            <person name="Wang T."/>
            <person name="Zhang X."/>
        </authorList>
    </citation>
    <scope>NUCLEOTIDE SEQUENCE [LARGE SCALE GENOMIC DNA]</scope>
    <source>
        <strain evidence="6 7">JCM 19897</strain>
    </source>
</reference>
<name>A0A2P7SKG6_9HYPH</name>
<evidence type="ECO:0000256" key="1">
    <source>
        <dbReference type="ARBA" id="ARBA00009437"/>
    </source>
</evidence>
<dbReference type="Gene3D" id="3.40.190.10">
    <property type="entry name" value="Periplasmic binding protein-like II"/>
    <property type="match status" value="2"/>
</dbReference>
<evidence type="ECO:0000313" key="7">
    <source>
        <dbReference type="Proteomes" id="UP000240653"/>
    </source>
</evidence>
<gene>
    <name evidence="6" type="ORF">C7I85_05365</name>
</gene>
<dbReference type="OrthoDB" id="9807765at2"/>
<sequence length="311" mass="34863">MTWPARNLPSMSALRAFDAVARHGSLWQAAQELHRTPSAISHQLRFLERELGLELTERDGKGIELTPFGRRYAQEVRTALGLIAQAAEIADDVQLHGRLTISCTPGFATFWLCNHLSDFRSLYPLVRIKLMTPRRLDDVSDPESDVFIAFGAGSWPNHWSELLAQVEFTPICSPVLLNANNIHTPEDLTRLTLLHLNDFHDWSLWFGTYGLPMPDPENSIVFSDVYLAQAAAIAGQGMAMGDDIVCGKALTDGDLVRPFDSTIKSPESYFLVCERHKLDQPIVSAFCNWLKTSLAESRQLLRSRNHESFSA</sequence>
<evidence type="ECO:0000313" key="6">
    <source>
        <dbReference type="EMBL" id="PSJ62990.1"/>
    </source>
</evidence>
<evidence type="ECO:0000256" key="2">
    <source>
        <dbReference type="ARBA" id="ARBA00023015"/>
    </source>
</evidence>
<feature type="domain" description="HTH lysR-type" evidence="5">
    <location>
        <begin position="9"/>
        <end position="66"/>
    </location>
</feature>
<dbReference type="InterPro" id="IPR036388">
    <property type="entry name" value="WH-like_DNA-bd_sf"/>
</dbReference>
<dbReference type="PANTHER" id="PTHR30537">
    <property type="entry name" value="HTH-TYPE TRANSCRIPTIONAL REGULATOR"/>
    <property type="match status" value="1"/>
</dbReference>
<dbReference type="Pfam" id="PF00126">
    <property type="entry name" value="HTH_1"/>
    <property type="match status" value="1"/>
</dbReference>
<evidence type="ECO:0000256" key="3">
    <source>
        <dbReference type="ARBA" id="ARBA00023125"/>
    </source>
</evidence>
<comment type="similarity">
    <text evidence="1">Belongs to the LysR transcriptional regulatory family.</text>
</comment>
<dbReference type="EMBL" id="PXYL01000002">
    <property type="protein sequence ID" value="PSJ62990.1"/>
    <property type="molecule type" value="Genomic_DNA"/>
</dbReference>
<dbReference type="AlphaFoldDB" id="A0A2P7SKG6"/>
<keyword evidence="2" id="KW-0805">Transcription regulation</keyword>
<organism evidence="6 7">
    <name type="scientific">Pseudaminobacter soli</name>
    <name type="common">ex Li et al. 2025</name>
    <dbReference type="NCBI Taxonomy" id="1295366"/>
    <lineage>
        <taxon>Bacteria</taxon>
        <taxon>Pseudomonadati</taxon>
        <taxon>Pseudomonadota</taxon>
        <taxon>Alphaproteobacteria</taxon>
        <taxon>Hyphomicrobiales</taxon>
        <taxon>Phyllobacteriaceae</taxon>
        <taxon>Pseudaminobacter</taxon>
    </lineage>
</organism>
<dbReference type="InterPro" id="IPR036390">
    <property type="entry name" value="WH_DNA-bd_sf"/>
</dbReference>
<dbReference type="PROSITE" id="PS50931">
    <property type="entry name" value="HTH_LYSR"/>
    <property type="match status" value="1"/>
</dbReference>
<dbReference type="InterPro" id="IPR000847">
    <property type="entry name" value="LysR_HTH_N"/>
</dbReference>
<dbReference type="GO" id="GO:0003700">
    <property type="term" value="F:DNA-binding transcription factor activity"/>
    <property type="evidence" value="ECO:0007669"/>
    <property type="project" value="InterPro"/>
</dbReference>
<dbReference type="SUPFAM" id="SSF53850">
    <property type="entry name" value="Periplasmic binding protein-like II"/>
    <property type="match status" value="1"/>
</dbReference>
<dbReference type="Pfam" id="PF03466">
    <property type="entry name" value="LysR_substrate"/>
    <property type="match status" value="1"/>
</dbReference>
<evidence type="ECO:0000256" key="4">
    <source>
        <dbReference type="ARBA" id="ARBA00023163"/>
    </source>
</evidence>
<dbReference type="Proteomes" id="UP000240653">
    <property type="component" value="Unassembled WGS sequence"/>
</dbReference>
<keyword evidence="3" id="KW-0238">DNA-binding</keyword>
<keyword evidence="4" id="KW-0804">Transcription</keyword>
<dbReference type="GO" id="GO:0006351">
    <property type="term" value="P:DNA-templated transcription"/>
    <property type="evidence" value="ECO:0007669"/>
    <property type="project" value="TreeGrafter"/>
</dbReference>
<dbReference type="RefSeq" id="WP_106722900.1">
    <property type="nucleotide sequence ID" value="NZ_PXYL01000002.1"/>
</dbReference>
<dbReference type="InterPro" id="IPR005119">
    <property type="entry name" value="LysR_subst-bd"/>
</dbReference>